<name>D7FUS5_ECTSI</name>
<proteinExistence type="predicted"/>
<feature type="compositionally biased region" description="Basic and acidic residues" evidence="1">
    <location>
        <begin position="75"/>
        <end position="85"/>
    </location>
</feature>
<reference evidence="2 3" key="1">
    <citation type="journal article" date="2010" name="Nature">
        <title>The Ectocarpus genome and the independent evolution of multicellularity in brown algae.</title>
        <authorList>
            <person name="Cock J.M."/>
            <person name="Sterck L."/>
            <person name="Rouze P."/>
            <person name="Scornet D."/>
            <person name="Allen A.E."/>
            <person name="Amoutzias G."/>
            <person name="Anthouard V."/>
            <person name="Artiguenave F."/>
            <person name="Aury J.M."/>
            <person name="Badger J.H."/>
            <person name="Beszteri B."/>
            <person name="Billiau K."/>
            <person name="Bonnet E."/>
            <person name="Bothwell J.H."/>
            <person name="Bowler C."/>
            <person name="Boyen C."/>
            <person name="Brownlee C."/>
            <person name="Carrano C.J."/>
            <person name="Charrier B."/>
            <person name="Cho G.Y."/>
            <person name="Coelho S.M."/>
            <person name="Collen J."/>
            <person name="Corre E."/>
            <person name="Da Silva C."/>
            <person name="Delage L."/>
            <person name="Delaroque N."/>
            <person name="Dittami S.M."/>
            <person name="Doulbeau S."/>
            <person name="Elias M."/>
            <person name="Farnham G."/>
            <person name="Gachon C.M."/>
            <person name="Gschloessl B."/>
            <person name="Heesch S."/>
            <person name="Jabbari K."/>
            <person name="Jubin C."/>
            <person name="Kawai H."/>
            <person name="Kimura K."/>
            <person name="Kloareg B."/>
            <person name="Kupper F.C."/>
            <person name="Lang D."/>
            <person name="Le Bail A."/>
            <person name="Leblanc C."/>
            <person name="Lerouge P."/>
            <person name="Lohr M."/>
            <person name="Lopez P.J."/>
            <person name="Martens C."/>
            <person name="Maumus F."/>
            <person name="Michel G."/>
            <person name="Miranda-Saavedra D."/>
            <person name="Morales J."/>
            <person name="Moreau H."/>
            <person name="Motomura T."/>
            <person name="Nagasato C."/>
            <person name="Napoli C.A."/>
            <person name="Nelson D.R."/>
            <person name="Nyvall-Collen P."/>
            <person name="Peters A.F."/>
            <person name="Pommier C."/>
            <person name="Potin P."/>
            <person name="Poulain J."/>
            <person name="Quesneville H."/>
            <person name="Read B."/>
            <person name="Rensing S.A."/>
            <person name="Ritter A."/>
            <person name="Rousvoal S."/>
            <person name="Samanta M."/>
            <person name="Samson G."/>
            <person name="Schroeder D.C."/>
            <person name="Segurens B."/>
            <person name="Strittmatter M."/>
            <person name="Tonon T."/>
            <person name="Tregear J.W."/>
            <person name="Valentin K."/>
            <person name="von Dassow P."/>
            <person name="Yamagishi T."/>
            <person name="Van de Peer Y."/>
            <person name="Wincker P."/>
        </authorList>
    </citation>
    <scope>NUCLEOTIDE SEQUENCE [LARGE SCALE GENOMIC DNA]</scope>
    <source>
        <strain evidence="3">Ec32 / CCAP1310/4</strain>
    </source>
</reference>
<feature type="region of interest" description="Disordered" evidence="1">
    <location>
        <begin position="181"/>
        <end position="264"/>
    </location>
</feature>
<dbReference type="AlphaFoldDB" id="D7FUS5"/>
<accession>D7FUS5</accession>
<evidence type="ECO:0000313" key="3">
    <source>
        <dbReference type="Proteomes" id="UP000002630"/>
    </source>
</evidence>
<organism evidence="2 3">
    <name type="scientific">Ectocarpus siliculosus</name>
    <name type="common">Brown alga</name>
    <name type="synonym">Conferva siliculosa</name>
    <dbReference type="NCBI Taxonomy" id="2880"/>
    <lineage>
        <taxon>Eukaryota</taxon>
        <taxon>Sar</taxon>
        <taxon>Stramenopiles</taxon>
        <taxon>Ochrophyta</taxon>
        <taxon>PX clade</taxon>
        <taxon>Phaeophyceae</taxon>
        <taxon>Ectocarpales</taxon>
        <taxon>Ectocarpaceae</taxon>
        <taxon>Ectocarpus</taxon>
    </lineage>
</organism>
<feature type="compositionally biased region" description="Basic and acidic residues" evidence="1">
    <location>
        <begin position="96"/>
        <end position="115"/>
    </location>
</feature>
<sequence>MFHTGYSQNLLRLMHREGEIFAQGGDVGSLGQRVEKMLASETARVFKLRGQHSEERWRALLERQRQYRGGLSLRIQEEQRGHQETSEQMSAPGGLEESKLPNHQEQHHGYRRRSDGMQQQQQHREGTGFAAKEAAMRAASAARWAEDERFNLKNAFGLQLQRLEMDWEAHEIKVREEYDTHRDQIRSRSGMSTPGGGDGARYGSRGGTGVADAASASSMPWRSREKQSRLIHTAPVFQPETGRASSAGGAGGQNSAQVAGRTGGGLGKNGDVGYWARGAATELERLDEAFAAVGAQVSAQKEAAKKWTRRQRIRMEVCVCVSPCLTSGVL</sequence>
<dbReference type="EMBL" id="FN649760">
    <property type="protein sequence ID" value="CBJ31731.1"/>
    <property type="molecule type" value="Genomic_DNA"/>
</dbReference>
<protein>
    <submittedName>
        <fullName evidence="2">Uncharacterized protein</fullName>
    </submittedName>
</protein>
<dbReference type="Proteomes" id="UP000002630">
    <property type="component" value="Unassembled WGS sequence"/>
</dbReference>
<gene>
    <name evidence="2" type="ORF">Esi_0278_0041</name>
</gene>
<evidence type="ECO:0000313" key="2">
    <source>
        <dbReference type="EMBL" id="CBJ31731.1"/>
    </source>
</evidence>
<dbReference type="InParanoid" id="D7FUS5"/>
<evidence type="ECO:0000256" key="1">
    <source>
        <dbReference type="SAM" id="MobiDB-lite"/>
    </source>
</evidence>
<keyword evidence="3" id="KW-1185">Reference proteome</keyword>
<dbReference type="OrthoDB" id="199812at2759"/>
<feature type="region of interest" description="Disordered" evidence="1">
    <location>
        <begin position="74"/>
        <end position="134"/>
    </location>
</feature>
<feature type="compositionally biased region" description="Gly residues" evidence="1">
    <location>
        <begin position="193"/>
        <end position="209"/>
    </location>
</feature>